<organism evidence="1 2">
    <name type="scientific">Kroppenstedtia guangzhouensis</name>
    <dbReference type="NCBI Taxonomy" id="1274356"/>
    <lineage>
        <taxon>Bacteria</taxon>
        <taxon>Bacillati</taxon>
        <taxon>Bacillota</taxon>
        <taxon>Bacilli</taxon>
        <taxon>Bacillales</taxon>
        <taxon>Thermoactinomycetaceae</taxon>
        <taxon>Kroppenstedtia</taxon>
    </lineage>
</organism>
<reference evidence="2" key="1">
    <citation type="journal article" date="2019" name="Int. J. Syst. Evol. Microbiol.">
        <title>The Global Catalogue of Microorganisms (GCM) 10K type strain sequencing project: providing services to taxonomists for standard genome sequencing and annotation.</title>
        <authorList>
            <consortium name="The Broad Institute Genomics Platform"/>
            <consortium name="The Broad Institute Genome Sequencing Center for Infectious Disease"/>
            <person name="Wu L."/>
            <person name="Ma J."/>
        </authorList>
    </citation>
    <scope>NUCLEOTIDE SEQUENCE [LARGE SCALE GENOMIC DNA]</scope>
    <source>
        <strain evidence="2">CGMCC 1.12404</strain>
    </source>
</reference>
<dbReference type="RefSeq" id="WP_188430012.1">
    <property type="nucleotide sequence ID" value="NZ_BMEX01000002.1"/>
</dbReference>
<comment type="caution">
    <text evidence="1">The sequence shown here is derived from an EMBL/GenBank/DDBJ whole genome shotgun (WGS) entry which is preliminary data.</text>
</comment>
<sequence length="60" mass="7413">MFGNVIRRLTGKQIRIHSHVVKPLNHHGIYEYHEYLRHLIREERRKQLPPMEWQEEKRGA</sequence>
<evidence type="ECO:0000313" key="1">
    <source>
        <dbReference type="EMBL" id="GGA36979.1"/>
    </source>
</evidence>
<gene>
    <name evidence="1" type="ORF">GCM10007416_07430</name>
</gene>
<evidence type="ECO:0008006" key="3">
    <source>
        <dbReference type="Google" id="ProtNLM"/>
    </source>
</evidence>
<name>A0ABQ1G421_9BACL</name>
<proteinExistence type="predicted"/>
<evidence type="ECO:0000313" key="2">
    <source>
        <dbReference type="Proteomes" id="UP000617979"/>
    </source>
</evidence>
<protein>
    <recommendedName>
        <fullName evidence="3">Transposase</fullName>
    </recommendedName>
</protein>
<keyword evidence="2" id="KW-1185">Reference proteome</keyword>
<dbReference type="EMBL" id="BMEX01000002">
    <property type="protein sequence ID" value="GGA36979.1"/>
    <property type="molecule type" value="Genomic_DNA"/>
</dbReference>
<accession>A0ABQ1G421</accession>
<dbReference type="Proteomes" id="UP000617979">
    <property type="component" value="Unassembled WGS sequence"/>
</dbReference>